<accession>A0A210PGH7</accession>
<evidence type="ECO:0000313" key="8">
    <source>
        <dbReference type="Proteomes" id="UP000242188"/>
    </source>
</evidence>
<name>A0A210PGH7_MIZYE</name>
<organism evidence="7 8">
    <name type="scientific">Mizuhopecten yessoensis</name>
    <name type="common">Japanese scallop</name>
    <name type="synonym">Patinopecten yessoensis</name>
    <dbReference type="NCBI Taxonomy" id="6573"/>
    <lineage>
        <taxon>Eukaryota</taxon>
        <taxon>Metazoa</taxon>
        <taxon>Spiralia</taxon>
        <taxon>Lophotrochozoa</taxon>
        <taxon>Mollusca</taxon>
        <taxon>Bivalvia</taxon>
        <taxon>Autobranchia</taxon>
        <taxon>Pteriomorphia</taxon>
        <taxon>Pectinida</taxon>
        <taxon>Pectinoidea</taxon>
        <taxon>Pectinidae</taxon>
        <taxon>Mizuhopecten</taxon>
    </lineage>
</organism>
<feature type="transmembrane region" description="Helical" evidence="6">
    <location>
        <begin position="165"/>
        <end position="182"/>
    </location>
</feature>
<keyword evidence="8" id="KW-1185">Reference proteome</keyword>
<evidence type="ECO:0000256" key="6">
    <source>
        <dbReference type="RuleBase" id="RU363053"/>
    </source>
</evidence>
<gene>
    <name evidence="7" type="ORF">KP79_PYT08407</name>
</gene>
<evidence type="ECO:0000256" key="1">
    <source>
        <dbReference type="ARBA" id="ARBA00004141"/>
    </source>
</evidence>
<dbReference type="GO" id="GO:0005739">
    <property type="term" value="C:mitochondrion"/>
    <property type="evidence" value="ECO:0007669"/>
    <property type="project" value="TreeGrafter"/>
</dbReference>
<dbReference type="AlphaFoldDB" id="A0A210PGH7"/>
<keyword evidence="4 6" id="KW-1133">Transmembrane helix</keyword>
<dbReference type="InterPro" id="IPR007248">
    <property type="entry name" value="Mpv17_PMP22"/>
</dbReference>
<evidence type="ECO:0000256" key="5">
    <source>
        <dbReference type="ARBA" id="ARBA00023136"/>
    </source>
</evidence>
<keyword evidence="5 6" id="KW-0472">Membrane</keyword>
<feature type="transmembrane region" description="Helical" evidence="6">
    <location>
        <begin position="99"/>
        <end position="117"/>
    </location>
</feature>
<comment type="similarity">
    <text evidence="2 6">Belongs to the peroxisomal membrane protein PXMP2/4 family.</text>
</comment>
<evidence type="ECO:0000256" key="4">
    <source>
        <dbReference type="ARBA" id="ARBA00022989"/>
    </source>
</evidence>
<evidence type="ECO:0000313" key="7">
    <source>
        <dbReference type="EMBL" id="OWF35546.1"/>
    </source>
</evidence>
<dbReference type="OrthoDB" id="10267969at2759"/>
<proteinExistence type="inferred from homology"/>
<dbReference type="Pfam" id="PF04117">
    <property type="entry name" value="Mpv17_PMP22"/>
    <property type="match status" value="1"/>
</dbReference>
<dbReference type="PANTHER" id="PTHR11266:SF8">
    <property type="entry name" value="MPV17-LIKE PROTEIN 2"/>
    <property type="match status" value="1"/>
</dbReference>
<reference evidence="7 8" key="1">
    <citation type="journal article" date="2017" name="Nat. Ecol. Evol.">
        <title>Scallop genome provides insights into evolution of bilaterian karyotype and development.</title>
        <authorList>
            <person name="Wang S."/>
            <person name="Zhang J."/>
            <person name="Jiao W."/>
            <person name="Li J."/>
            <person name="Xun X."/>
            <person name="Sun Y."/>
            <person name="Guo X."/>
            <person name="Huan P."/>
            <person name="Dong B."/>
            <person name="Zhang L."/>
            <person name="Hu X."/>
            <person name="Sun X."/>
            <person name="Wang J."/>
            <person name="Zhao C."/>
            <person name="Wang Y."/>
            <person name="Wang D."/>
            <person name="Huang X."/>
            <person name="Wang R."/>
            <person name="Lv J."/>
            <person name="Li Y."/>
            <person name="Zhang Z."/>
            <person name="Liu B."/>
            <person name="Lu W."/>
            <person name="Hui Y."/>
            <person name="Liang J."/>
            <person name="Zhou Z."/>
            <person name="Hou R."/>
            <person name="Li X."/>
            <person name="Liu Y."/>
            <person name="Li H."/>
            <person name="Ning X."/>
            <person name="Lin Y."/>
            <person name="Zhao L."/>
            <person name="Xing Q."/>
            <person name="Dou J."/>
            <person name="Li Y."/>
            <person name="Mao J."/>
            <person name="Guo H."/>
            <person name="Dou H."/>
            <person name="Li T."/>
            <person name="Mu C."/>
            <person name="Jiang W."/>
            <person name="Fu Q."/>
            <person name="Fu X."/>
            <person name="Miao Y."/>
            <person name="Liu J."/>
            <person name="Yu Q."/>
            <person name="Li R."/>
            <person name="Liao H."/>
            <person name="Li X."/>
            <person name="Kong Y."/>
            <person name="Jiang Z."/>
            <person name="Chourrout D."/>
            <person name="Li R."/>
            <person name="Bao Z."/>
        </authorList>
    </citation>
    <scope>NUCLEOTIDE SEQUENCE [LARGE SCALE GENOMIC DNA]</scope>
    <source>
        <strain evidence="7 8">PY_sf001</strain>
    </source>
</reference>
<feature type="transmembrane region" description="Helical" evidence="6">
    <location>
        <begin position="62"/>
        <end position="79"/>
    </location>
</feature>
<keyword evidence="3 6" id="KW-0812">Transmembrane</keyword>
<feature type="transmembrane region" description="Helical" evidence="6">
    <location>
        <begin position="12"/>
        <end position="32"/>
    </location>
</feature>
<dbReference type="EMBL" id="NEDP02076721">
    <property type="protein sequence ID" value="OWF35546.1"/>
    <property type="molecule type" value="Genomic_DNA"/>
</dbReference>
<evidence type="ECO:0000256" key="3">
    <source>
        <dbReference type="ARBA" id="ARBA00022692"/>
    </source>
</evidence>
<protein>
    <submittedName>
        <fullName evidence="7">Mpv17-like protein 2</fullName>
    </submittedName>
</protein>
<dbReference type="STRING" id="6573.A0A210PGH7"/>
<dbReference type="GO" id="GO:0016020">
    <property type="term" value="C:membrane"/>
    <property type="evidence" value="ECO:0007669"/>
    <property type="project" value="UniProtKB-SubCell"/>
</dbReference>
<comment type="subcellular location">
    <subcellularLocation>
        <location evidence="1">Membrane</location>
        <topology evidence="1">Multi-pass membrane protein</topology>
    </subcellularLocation>
</comment>
<sequence>MSSVLNKLFTRYLFVTNTLATGGLLALGDCITQTMEKAYARRESGDLDKKVPMTNHNWGRTGRMFTIGVMVGPFNHLWYTKIIDKIVKTGGVQGTVKRILADQAFAGPFFCFSFFFGMGMLEGRGVDGALQEVKDKFLTVYVIDWFVWPPAQFINFYYLPVKLRVVYVSFLTLIWNTFLSWYKHREISHQHEE</sequence>
<dbReference type="Proteomes" id="UP000242188">
    <property type="component" value="Unassembled WGS sequence"/>
</dbReference>
<dbReference type="PANTHER" id="PTHR11266">
    <property type="entry name" value="PEROXISOMAL MEMBRANE PROTEIN 2, PXMP2 MPV17"/>
    <property type="match status" value="1"/>
</dbReference>
<evidence type="ECO:0000256" key="2">
    <source>
        <dbReference type="ARBA" id="ARBA00006824"/>
    </source>
</evidence>
<dbReference type="GO" id="GO:0061668">
    <property type="term" value="P:mitochondrial ribosome assembly"/>
    <property type="evidence" value="ECO:0007669"/>
    <property type="project" value="TreeGrafter"/>
</dbReference>
<comment type="caution">
    <text evidence="7">The sequence shown here is derived from an EMBL/GenBank/DDBJ whole genome shotgun (WGS) entry which is preliminary data.</text>
</comment>